<dbReference type="GO" id="GO:0008483">
    <property type="term" value="F:transaminase activity"/>
    <property type="evidence" value="ECO:0007669"/>
    <property type="project" value="UniProtKB-KW"/>
</dbReference>
<dbReference type="GO" id="GO:0016831">
    <property type="term" value="F:carboxy-lyase activity"/>
    <property type="evidence" value="ECO:0007669"/>
    <property type="project" value="UniProtKB-KW"/>
</dbReference>
<gene>
    <name evidence="8" type="ORF">PBV87_15045</name>
</gene>
<dbReference type="Gene3D" id="3.90.105.10">
    <property type="entry name" value="Molybdopterin biosynthesis moea protein, domain 2"/>
    <property type="match status" value="1"/>
</dbReference>
<dbReference type="Proteomes" id="UP001169242">
    <property type="component" value="Unassembled WGS sequence"/>
</dbReference>
<keyword evidence="3" id="KW-0210">Decarboxylase</keyword>
<dbReference type="InterPro" id="IPR008286">
    <property type="entry name" value="Prn/Lys/Arg_de-COase_C"/>
</dbReference>
<evidence type="ECO:0000256" key="5">
    <source>
        <dbReference type="ARBA" id="ARBA00023239"/>
    </source>
</evidence>
<comment type="caution">
    <text evidence="8">The sequence shown here is derived from an EMBL/GenBank/DDBJ whole genome shotgun (WGS) entry which is preliminary data.</text>
</comment>
<protein>
    <submittedName>
        <fullName evidence="8">Aminotransferase class I/II-fold pyridoxal phosphate-dependent enzyme</fullName>
    </submittedName>
</protein>
<dbReference type="InterPro" id="IPR015424">
    <property type="entry name" value="PyrdxlP-dep_Trfase"/>
</dbReference>
<comment type="cofactor">
    <cofactor evidence="1">
        <name>pyridoxal 5'-phosphate</name>
        <dbReference type="ChEBI" id="CHEBI:597326"/>
    </cofactor>
</comment>
<evidence type="ECO:0000313" key="8">
    <source>
        <dbReference type="EMBL" id="MDA3732792.1"/>
    </source>
</evidence>
<name>A0AA42DPT7_9FIRM</name>
<evidence type="ECO:0000259" key="7">
    <source>
        <dbReference type="Pfam" id="PF03711"/>
    </source>
</evidence>
<evidence type="ECO:0000256" key="3">
    <source>
        <dbReference type="ARBA" id="ARBA00022793"/>
    </source>
</evidence>
<keyword evidence="5" id="KW-0456">Lyase</keyword>
<feature type="domain" description="Orn/Lys/Arg decarboxylases family 1 pyridoxal-P attachment site" evidence="6">
    <location>
        <begin position="7"/>
        <end position="302"/>
    </location>
</feature>
<keyword evidence="8" id="KW-0808">Transferase</keyword>
<evidence type="ECO:0000256" key="1">
    <source>
        <dbReference type="ARBA" id="ARBA00001933"/>
    </source>
</evidence>
<feature type="domain" description="Orn/Lys/Arg decarboxylase C-terminal" evidence="7">
    <location>
        <begin position="410"/>
        <end position="457"/>
    </location>
</feature>
<dbReference type="Gene3D" id="3.40.640.10">
    <property type="entry name" value="Type I PLP-dependent aspartate aminotransferase-like (Major domain)"/>
    <property type="match status" value="1"/>
</dbReference>
<proteinExistence type="inferred from homology"/>
<dbReference type="EMBL" id="JAQIFT010000055">
    <property type="protein sequence ID" value="MDA3732792.1"/>
    <property type="molecule type" value="Genomic_DNA"/>
</dbReference>
<sequence length="484" mass="54596">MSNSNNTPLYTALMEYSMKKKPFHMPGHKLGSFGDMKQIDFTALDVTEANGLDNLYEAEGIIKEAMDKMCTYYGAQKTIFLTNGSTSGILTSLMVLCKPGDEVLIARNCHHSVWHALVLSGAIPIYIQPEYDESLGLMTVMSKEVIQEALQLYPKVKGAIIVSPTYEGIVSDIKDIAKVLHEAGKALIVDEAHGAHFGVSVDFPISSVKLGADLVIQSMHKTMPTLTQSALLHQGTDQFSYEHLVKTLRMVQTSSPSYAMMAMMDYARGYIEEHQDEIVKQYIEPLKEMRSRLVALQQLYVLDIPRDQYDMSKIIVFTHRTSIDGYTLGQYLEERYNIVVEASLPNYVILMTTVADQVKSLSELEKALIDIDDELTLKQNTNTADLYCSELTQVISELPKVQKGGYTPREVYYGDYKWCEIDHCLGKVTAETIMFYPPGIPILYMGEIFNEKHIQLIRTYAERLKGIQYKGNKINCKVLDIPLK</sequence>
<dbReference type="InterPro" id="IPR052357">
    <property type="entry name" value="Orn_Lys_Arg_decarboxylase-I"/>
</dbReference>
<evidence type="ECO:0000313" key="9">
    <source>
        <dbReference type="Proteomes" id="UP001169242"/>
    </source>
</evidence>
<evidence type="ECO:0000259" key="6">
    <source>
        <dbReference type="Pfam" id="PF01276"/>
    </source>
</evidence>
<dbReference type="PANTHER" id="PTHR43277">
    <property type="entry name" value="ARGININE DECARBOXYLASE"/>
    <property type="match status" value="1"/>
</dbReference>
<dbReference type="Pfam" id="PF01276">
    <property type="entry name" value="OKR_DC_1"/>
    <property type="match status" value="1"/>
</dbReference>
<evidence type="ECO:0000256" key="4">
    <source>
        <dbReference type="ARBA" id="ARBA00022898"/>
    </source>
</evidence>
<keyword evidence="4" id="KW-0663">Pyridoxal phosphate</keyword>
<keyword evidence="8" id="KW-0032">Aminotransferase</keyword>
<reference evidence="8" key="1">
    <citation type="journal article" date="2023" name="Int. J. Syst. Evol. Microbiol.">
        <title>&lt;i&gt;Holtiella tumoricola&lt;/i&gt; gen. nov. sp. nov., isolated from a human clinical sample.</title>
        <authorList>
            <person name="Allen-Vercoe E."/>
            <person name="Daigneault M.C."/>
            <person name="Vancuren S.J."/>
            <person name="Cochrane K."/>
            <person name="O'Neal L.L."/>
            <person name="Sankaranarayanan K."/>
            <person name="Lawson P.A."/>
        </authorList>
    </citation>
    <scope>NUCLEOTIDE SEQUENCE</scope>
    <source>
        <strain evidence="8">CC70A</strain>
    </source>
</reference>
<dbReference type="InterPro" id="IPR015421">
    <property type="entry name" value="PyrdxlP-dep_Trfase_major"/>
</dbReference>
<dbReference type="RefSeq" id="WP_053982348.1">
    <property type="nucleotide sequence ID" value="NZ_JAQIFT010000055.1"/>
</dbReference>
<keyword evidence="9" id="KW-1185">Reference proteome</keyword>
<dbReference type="InterPro" id="IPR000310">
    <property type="entry name" value="Orn/Lys/Arg_deCO2ase_major_dom"/>
</dbReference>
<dbReference type="AlphaFoldDB" id="A0AA42DPT7"/>
<dbReference type="Pfam" id="PF03711">
    <property type="entry name" value="OKR_DC_1_C"/>
    <property type="match status" value="1"/>
</dbReference>
<evidence type="ECO:0000256" key="2">
    <source>
        <dbReference type="ARBA" id="ARBA00010671"/>
    </source>
</evidence>
<dbReference type="PANTHER" id="PTHR43277:SF3">
    <property type="entry name" value="DECARBOXYLASE, PUTATIVE-RELATED"/>
    <property type="match status" value="1"/>
</dbReference>
<comment type="similarity">
    <text evidence="2">Belongs to the Orn/Lys/Arg decarboxylase class-I family.</text>
</comment>
<organism evidence="8 9">
    <name type="scientific">Holtiella tumoricola</name>
    <dbReference type="NCBI Taxonomy" id="3018743"/>
    <lineage>
        <taxon>Bacteria</taxon>
        <taxon>Bacillati</taxon>
        <taxon>Bacillota</taxon>
        <taxon>Clostridia</taxon>
        <taxon>Lachnospirales</taxon>
        <taxon>Cellulosilyticaceae</taxon>
        <taxon>Holtiella</taxon>
    </lineage>
</organism>
<accession>A0AA42DPT7</accession>
<dbReference type="SUPFAM" id="SSF53383">
    <property type="entry name" value="PLP-dependent transferases"/>
    <property type="match status" value="1"/>
</dbReference>